<dbReference type="EMBL" id="JAAGAX010000018">
    <property type="protein sequence ID" value="KAF2283556.1"/>
    <property type="molecule type" value="Genomic_DNA"/>
</dbReference>
<protein>
    <submittedName>
        <fullName evidence="2">Uncharacterized protein</fullName>
    </submittedName>
</protein>
<accession>A0A6A6K648</accession>
<keyword evidence="3" id="KW-1185">Reference proteome</keyword>
<feature type="region of interest" description="Disordered" evidence="1">
    <location>
        <begin position="165"/>
        <end position="190"/>
    </location>
</feature>
<proteinExistence type="predicted"/>
<evidence type="ECO:0000313" key="3">
    <source>
        <dbReference type="Proteomes" id="UP000467840"/>
    </source>
</evidence>
<reference evidence="2 3" key="1">
    <citation type="journal article" date="2020" name="Mol. Plant">
        <title>The Chromosome-Based Rubber Tree Genome Provides New Insights into Spurge Genome Evolution and Rubber Biosynthesis.</title>
        <authorList>
            <person name="Liu J."/>
            <person name="Shi C."/>
            <person name="Shi C.C."/>
            <person name="Li W."/>
            <person name="Zhang Q.J."/>
            <person name="Zhang Y."/>
            <person name="Li K."/>
            <person name="Lu H.F."/>
            <person name="Shi C."/>
            <person name="Zhu S.T."/>
            <person name="Xiao Z.Y."/>
            <person name="Nan H."/>
            <person name="Yue Y."/>
            <person name="Zhu X.G."/>
            <person name="Wu Y."/>
            <person name="Hong X.N."/>
            <person name="Fan G.Y."/>
            <person name="Tong Y."/>
            <person name="Zhang D."/>
            <person name="Mao C.L."/>
            <person name="Liu Y.L."/>
            <person name="Hao S.J."/>
            <person name="Liu W.Q."/>
            <person name="Lv M.Q."/>
            <person name="Zhang H.B."/>
            <person name="Liu Y."/>
            <person name="Hu-Tang G.R."/>
            <person name="Wang J.P."/>
            <person name="Wang J.H."/>
            <person name="Sun Y.H."/>
            <person name="Ni S.B."/>
            <person name="Chen W.B."/>
            <person name="Zhang X.C."/>
            <person name="Jiao Y.N."/>
            <person name="Eichler E.E."/>
            <person name="Li G.H."/>
            <person name="Liu X."/>
            <person name="Gao L.Z."/>
        </authorList>
    </citation>
    <scope>NUCLEOTIDE SEQUENCE [LARGE SCALE GENOMIC DNA]</scope>
    <source>
        <strain evidence="3">cv. GT1</strain>
        <tissue evidence="2">Leaf</tissue>
    </source>
</reference>
<dbReference type="Proteomes" id="UP000467840">
    <property type="component" value="Chromosome 12"/>
</dbReference>
<feature type="compositionally biased region" description="Basic and acidic residues" evidence="1">
    <location>
        <begin position="165"/>
        <end position="187"/>
    </location>
</feature>
<feature type="region of interest" description="Disordered" evidence="1">
    <location>
        <begin position="1"/>
        <end position="55"/>
    </location>
</feature>
<sequence length="402" mass="42886">MDKNKSRTDLLAAGRKKLQQFRQKKDGKGSSSHGKSSKKSGKSEQQESCTDAVLNTANSTALPEVLEGEIVSNIDSNLGVEDSSFSHSIENSVASGVDIAAVDPLSIPMITDTSSIDDTNMDKQAVGVHENDIDSSNSSNVERIDVLAPSVIVETMDDTSVTFELESRSREKEELLPSKEDTPDARGDQGQCRKLSLGLKQFGRSSVIGLEGNGKLALSEHGDNAETGERVASEQTGMADVAYWLNQNDGACGESAPASATDMMDEPLASTLSLSMADGTLGGVNEVANQQREVIHVDPSNIEDAEMLSGAGYCGKNEEGIQADGIAEACKQQYMPEDSFVFVVKSHEEPPLTKLTNSYDGFPTSPPGQASPINLSQLIDVIKGSVKMTIDCCLGQEDRLIF</sequence>
<organism evidence="2 3">
    <name type="scientific">Hevea brasiliensis</name>
    <name type="common">Para rubber tree</name>
    <name type="synonym">Siphonia brasiliensis</name>
    <dbReference type="NCBI Taxonomy" id="3981"/>
    <lineage>
        <taxon>Eukaryota</taxon>
        <taxon>Viridiplantae</taxon>
        <taxon>Streptophyta</taxon>
        <taxon>Embryophyta</taxon>
        <taxon>Tracheophyta</taxon>
        <taxon>Spermatophyta</taxon>
        <taxon>Magnoliopsida</taxon>
        <taxon>eudicotyledons</taxon>
        <taxon>Gunneridae</taxon>
        <taxon>Pentapetalae</taxon>
        <taxon>rosids</taxon>
        <taxon>fabids</taxon>
        <taxon>Malpighiales</taxon>
        <taxon>Euphorbiaceae</taxon>
        <taxon>Crotonoideae</taxon>
        <taxon>Micrandreae</taxon>
        <taxon>Hevea</taxon>
    </lineage>
</organism>
<dbReference type="AlphaFoldDB" id="A0A6A6K648"/>
<feature type="compositionally biased region" description="Polar residues" evidence="1">
    <location>
        <begin position="46"/>
        <end position="55"/>
    </location>
</feature>
<gene>
    <name evidence="2" type="ORF">GH714_011979</name>
</gene>
<name>A0A6A6K648_HEVBR</name>
<comment type="caution">
    <text evidence="2">The sequence shown here is derived from an EMBL/GenBank/DDBJ whole genome shotgun (WGS) entry which is preliminary data.</text>
</comment>
<evidence type="ECO:0000313" key="2">
    <source>
        <dbReference type="EMBL" id="KAF2283556.1"/>
    </source>
</evidence>
<evidence type="ECO:0000256" key="1">
    <source>
        <dbReference type="SAM" id="MobiDB-lite"/>
    </source>
</evidence>